<dbReference type="Pfam" id="PF14542">
    <property type="entry name" value="Acetyltransf_CG"/>
    <property type="match status" value="1"/>
</dbReference>
<dbReference type="InterPro" id="IPR031165">
    <property type="entry name" value="GNAT_YJDJ"/>
</dbReference>
<evidence type="ECO:0000313" key="2">
    <source>
        <dbReference type="EMBL" id="GAA5148272.1"/>
    </source>
</evidence>
<dbReference type="InterPro" id="IPR016181">
    <property type="entry name" value="Acyl_CoA_acyltransferase"/>
</dbReference>
<evidence type="ECO:0000313" key="3">
    <source>
        <dbReference type="Proteomes" id="UP001500221"/>
    </source>
</evidence>
<dbReference type="PROSITE" id="PS51729">
    <property type="entry name" value="GNAT_YJDJ"/>
    <property type="match status" value="1"/>
</dbReference>
<sequence length="106" mass="11523">MTDPAADVSVTPDRDQHRYEARDGAGAVAGFIDYQDAGQVVVLSHTEVDPAFEGRGIGSVLARAALDDVRARELKALVTCPFIIGWLKRHREYVDVLYNAPARGGQ</sequence>
<proteinExistence type="predicted"/>
<dbReference type="CDD" id="cd04301">
    <property type="entry name" value="NAT_SF"/>
    <property type="match status" value="1"/>
</dbReference>
<evidence type="ECO:0000259" key="1">
    <source>
        <dbReference type="PROSITE" id="PS51729"/>
    </source>
</evidence>
<dbReference type="RefSeq" id="WP_345458190.1">
    <property type="nucleotide sequence ID" value="NZ_BAABKG010000002.1"/>
</dbReference>
<dbReference type="Proteomes" id="UP001500221">
    <property type="component" value="Unassembled WGS sequence"/>
</dbReference>
<name>A0ABP9PKW9_9ACTN</name>
<dbReference type="InterPro" id="IPR045057">
    <property type="entry name" value="Gcn5-rel_NAT"/>
</dbReference>
<protein>
    <submittedName>
        <fullName evidence="2">GNAT family N-acetyltransferase</fullName>
    </submittedName>
</protein>
<dbReference type="EMBL" id="BAABKG010000002">
    <property type="protein sequence ID" value="GAA5148272.1"/>
    <property type="molecule type" value="Genomic_DNA"/>
</dbReference>
<reference evidence="3" key="1">
    <citation type="journal article" date="2019" name="Int. J. Syst. Evol. Microbiol.">
        <title>The Global Catalogue of Microorganisms (GCM) 10K type strain sequencing project: providing services to taxonomists for standard genome sequencing and annotation.</title>
        <authorList>
            <consortium name="The Broad Institute Genomics Platform"/>
            <consortium name="The Broad Institute Genome Sequencing Center for Infectious Disease"/>
            <person name="Wu L."/>
            <person name="Ma J."/>
        </authorList>
    </citation>
    <scope>NUCLEOTIDE SEQUENCE [LARGE SCALE GENOMIC DNA]</scope>
    <source>
        <strain evidence="3">JCM 18459</strain>
    </source>
</reference>
<keyword evidence="3" id="KW-1185">Reference proteome</keyword>
<dbReference type="Gene3D" id="3.40.630.30">
    <property type="match status" value="1"/>
</dbReference>
<organism evidence="2 3">
    <name type="scientific">Nocardioides marinquilinus</name>
    <dbReference type="NCBI Taxonomy" id="1210400"/>
    <lineage>
        <taxon>Bacteria</taxon>
        <taxon>Bacillati</taxon>
        <taxon>Actinomycetota</taxon>
        <taxon>Actinomycetes</taxon>
        <taxon>Propionibacteriales</taxon>
        <taxon>Nocardioidaceae</taxon>
        <taxon>Nocardioides</taxon>
    </lineage>
</organism>
<accession>A0ABP9PKW9</accession>
<dbReference type="SUPFAM" id="SSF55729">
    <property type="entry name" value="Acyl-CoA N-acyltransferases (Nat)"/>
    <property type="match status" value="1"/>
</dbReference>
<dbReference type="PANTHER" id="PTHR31435">
    <property type="entry name" value="PROTEIN NATD1"/>
    <property type="match status" value="1"/>
</dbReference>
<dbReference type="PANTHER" id="PTHR31435:SF10">
    <property type="entry name" value="BSR4717 PROTEIN"/>
    <property type="match status" value="1"/>
</dbReference>
<comment type="caution">
    <text evidence="2">The sequence shown here is derived from an EMBL/GenBank/DDBJ whole genome shotgun (WGS) entry which is preliminary data.</text>
</comment>
<feature type="domain" description="N-acetyltransferase" evidence="1">
    <location>
        <begin position="11"/>
        <end position="98"/>
    </location>
</feature>
<gene>
    <name evidence="2" type="ORF">GCM10023340_21920</name>
</gene>